<dbReference type="Pfam" id="PF12704">
    <property type="entry name" value="MacB_PCD"/>
    <property type="match status" value="1"/>
</dbReference>
<organism evidence="10 11">
    <name type="scientific">Moryella indoligenes</name>
    <dbReference type="NCBI Taxonomy" id="371674"/>
    <lineage>
        <taxon>Bacteria</taxon>
        <taxon>Bacillati</taxon>
        <taxon>Bacillota</taxon>
        <taxon>Clostridia</taxon>
        <taxon>Lachnospirales</taxon>
        <taxon>Lachnospiraceae</taxon>
        <taxon>Moryella</taxon>
    </lineage>
</organism>
<keyword evidence="5 7" id="KW-0472">Membrane</keyword>
<comment type="similarity">
    <text evidence="6">Belongs to the ABC-4 integral membrane protein family.</text>
</comment>
<dbReference type="GO" id="GO:0005886">
    <property type="term" value="C:plasma membrane"/>
    <property type="evidence" value="ECO:0007669"/>
    <property type="project" value="UniProtKB-SubCell"/>
</dbReference>
<keyword evidence="2" id="KW-1003">Cell membrane</keyword>
<feature type="domain" description="MacB-like periplasmic core" evidence="9">
    <location>
        <begin position="19"/>
        <end position="243"/>
    </location>
</feature>
<evidence type="ECO:0000313" key="10">
    <source>
        <dbReference type="EMBL" id="MDQ0153474.1"/>
    </source>
</evidence>
<evidence type="ECO:0000256" key="1">
    <source>
        <dbReference type="ARBA" id="ARBA00004651"/>
    </source>
</evidence>
<evidence type="ECO:0000256" key="2">
    <source>
        <dbReference type="ARBA" id="ARBA00022475"/>
    </source>
</evidence>
<dbReference type="Pfam" id="PF02687">
    <property type="entry name" value="FtsX"/>
    <property type="match status" value="1"/>
</dbReference>
<comment type="subcellular location">
    <subcellularLocation>
        <location evidence="1">Cell membrane</location>
        <topology evidence="1">Multi-pass membrane protein</topology>
    </subcellularLocation>
</comment>
<sequence>MFLRMISGAIFRQKSKMLMIAFTIALGVCLSTSMLNTMLGVGDKVNQELKTYGANINVVPKGASLLGDIYGVREQEGQAQEYLKEDELGNIKTIFWAFNIVDYTPYFNTWVKADGDAKSTRLVGTWFAHHMNLPTGESLDTGMRKLKSWWELQGEWLEDTDEDAVLLGAVYALRNNYSVGDRIELSSPQLTKTVIVKGIFSAGSDEDQYIYAPLKIAQAFAGRDNVVSSIEVSALTTPDNDLARKAARNPLSLTVKEWEVWYCTAYVSAICYQIQEVITDSVAKPIRQVAESEGDILNKTTLLMVLITILSLIGSALGISNLVTAGVMERRTEIGLQKALGAENGRIIGTILTEIMITGVFGGVIGYFVGLLLTQVIGFSVFGSSIPPTAMVIPIVVILIFFVTLLGSIPAIRYLLHLNPTEVLHGK</sequence>
<dbReference type="PANTHER" id="PTHR30572">
    <property type="entry name" value="MEMBRANE COMPONENT OF TRANSPORTER-RELATED"/>
    <property type="match status" value="1"/>
</dbReference>
<dbReference type="InterPro" id="IPR025857">
    <property type="entry name" value="MacB_PCD"/>
</dbReference>
<dbReference type="Proteomes" id="UP001241537">
    <property type="component" value="Unassembled WGS sequence"/>
</dbReference>
<dbReference type="InterPro" id="IPR050250">
    <property type="entry name" value="Macrolide_Exporter_MacB"/>
</dbReference>
<evidence type="ECO:0000256" key="4">
    <source>
        <dbReference type="ARBA" id="ARBA00022989"/>
    </source>
</evidence>
<feature type="transmembrane region" description="Helical" evidence="7">
    <location>
        <begin position="389"/>
        <end position="409"/>
    </location>
</feature>
<dbReference type="PANTHER" id="PTHR30572:SF4">
    <property type="entry name" value="ABC TRANSPORTER PERMEASE YTRF"/>
    <property type="match status" value="1"/>
</dbReference>
<evidence type="ECO:0000259" key="8">
    <source>
        <dbReference type="Pfam" id="PF02687"/>
    </source>
</evidence>
<evidence type="ECO:0000259" key="9">
    <source>
        <dbReference type="Pfam" id="PF12704"/>
    </source>
</evidence>
<name>A0AAE4ALR5_9FIRM</name>
<reference evidence="10" key="1">
    <citation type="submission" date="2023-07" db="EMBL/GenBank/DDBJ databases">
        <title>Genomic Encyclopedia of Type Strains, Phase IV (KMG-IV): sequencing the most valuable type-strain genomes for metagenomic binning, comparative biology and taxonomic classification.</title>
        <authorList>
            <person name="Goeker M."/>
        </authorList>
    </citation>
    <scope>NUCLEOTIDE SEQUENCE</scope>
    <source>
        <strain evidence="10">DSM 19659</strain>
    </source>
</reference>
<evidence type="ECO:0000256" key="5">
    <source>
        <dbReference type="ARBA" id="ARBA00023136"/>
    </source>
</evidence>
<dbReference type="RefSeq" id="WP_307255405.1">
    <property type="nucleotide sequence ID" value="NZ_JAUSTO010000021.1"/>
</dbReference>
<dbReference type="AlphaFoldDB" id="A0AAE4ALR5"/>
<keyword evidence="3 7" id="KW-0812">Transmembrane</keyword>
<comment type="caution">
    <text evidence="10">The sequence shown here is derived from an EMBL/GenBank/DDBJ whole genome shotgun (WGS) entry which is preliminary data.</text>
</comment>
<keyword evidence="4 7" id="KW-1133">Transmembrane helix</keyword>
<evidence type="ECO:0000256" key="6">
    <source>
        <dbReference type="ARBA" id="ARBA00038076"/>
    </source>
</evidence>
<keyword evidence="11" id="KW-1185">Reference proteome</keyword>
<evidence type="ECO:0000256" key="7">
    <source>
        <dbReference type="SAM" id="Phobius"/>
    </source>
</evidence>
<accession>A0AAE4ALR5</accession>
<feature type="transmembrane region" description="Helical" evidence="7">
    <location>
        <begin position="347"/>
        <end position="369"/>
    </location>
</feature>
<dbReference type="GO" id="GO:0022857">
    <property type="term" value="F:transmembrane transporter activity"/>
    <property type="evidence" value="ECO:0007669"/>
    <property type="project" value="TreeGrafter"/>
</dbReference>
<protein>
    <submittedName>
        <fullName evidence="10">ABC transport system permease protein</fullName>
    </submittedName>
</protein>
<feature type="domain" description="ABC3 transporter permease C-terminal" evidence="8">
    <location>
        <begin position="306"/>
        <end position="420"/>
    </location>
</feature>
<dbReference type="InterPro" id="IPR003838">
    <property type="entry name" value="ABC3_permease_C"/>
</dbReference>
<evidence type="ECO:0000313" key="11">
    <source>
        <dbReference type="Proteomes" id="UP001241537"/>
    </source>
</evidence>
<evidence type="ECO:0000256" key="3">
    <source>
        <dbReference type="ARBA" id="ARBA00022692"/>
    </source>
</evidence>
<feature type="transmembrane region" description="Helical" evidence="7">
    <location>
        <begin position="302"/>
        <end position="327"/>
    </location>
</feature>
<gene>
    <name evidence="10" type="ORF">J2S20_002194</name>
</gene>
<proteinExistence type="inferred from homology"/>
<dbReference type="EMBL" id="JAUSTO010000021">
    <property type="protein sequence ID" value="MDQ0153474.1"/>
    <property type="molecule type" value="Genomic_DNA"/>
</dbReference>